<gene>
    <name evidence="3" type="ORF">Ahy_A07g036434</name>
</gene>
<evidence type="ECO:0000313" key="4">
    <source>
        <dbReference type="Proteomes" id="UP000289738"/>
    </source>
</evidence>
<feature type="compositionally biased region" description="Basic residues" evidence="1">
    <location>
        <begin position="209"/>
        <end position="222"/>
    </location>
</feature>
<accession>A0A445CG66</accession>
<feature type="region of interest" description="Disordered" evidence="1">
    <location>
        <begin position="142"/>
        <end position="222"/>
    </location>
</feature>
<feature type="domain" description="PB1-like" evidence="2">
    <location>
        <begin position="26"/>
        <end position="125"/>
    </location>
</feature>
<protein>
    <recommendedName>
        <fullName evidence="2">PB1-like domain-containing protein</fullName>
    </recommendedName>
</protein>
<feature type="compositionally biased region" description="Low complexity" evidence="1">
    <location>
        <begin position="154"/>
        <end position="166"/>
    </location>
</feature>
<organism evidence="3 4">
    <name type="scientific">Arachis hypogaea</name>
    <name type="common">Peanut</name>
    <dbReference type="NCBI Taxonomy" id="3818"/>
    <lineage>
        <taxon>Eukaryota</taxon>
        <taxon>Viridiplantae</taxon>
        <taxon>Streptophyta</taxon>
        <taxon>Embryophyta</taxon>
        <taxon>Tracheophyta</taxon>
        <taxon>Spermatophyta</taxon>
        <taxon>Magnoliopsida</taxon>
        <taxon>eudicotyledons</taxon>
        <taxon>Gunneridae</taxon>
        <taxon>Pentapetalae</taxon>
        <taxon>rosids</taxon>
        <taxon>fabids</taxon>
        <taxon>Fabales</taxon>
        <taxon>Fabaceae</taxon>
        <taxon>Papilionoideae</taxon>
        <taxon>50 kb inversion clade</taxon>
        <taxon>dalbergioids sensu lato</taxon>
        <taxon>Dalbergieae</taxon>
        <taxon>Pterocarpus clade</taxon>
        <taxon>Arachis</taxon>
    </lineage>
</organism>
<reference evidence="3 4" key="1">
    <citation type="submission" date="2019-01" db="EMBL/GenBank/DDBJ databases">
        <title>Sequencing of cultivated peanut Arachis hypogaea provides insights into genome evolution and oil improvement.</title>
        <authorList>
            <person name="Chen X."/>
        </authorList>
    </citation>
    <scope>NUCLEOTIDE SEQUENCE [LARGE SCALE GENOMIC DNA]</scope>
    <source>
        <strain evidence="4">cv. Fuhuasheng</strain>
        <tissue evidence="3">Leaves</tissue>
    </source>
</reference>
<name>A0A445CG66_ARAHY</name>
<dbReference type="AlphaFoldDB" id="A0A445CG66"/>
<comment type="caution">
    <text evidence="3">The sequence shown here is derived from an EMBL/GenBank/DDBJ whole genome shotgun (WGS) entry which is preliminary data.</text>
</comment>
<evidence type="ECO:0000259" key="2">
    <source>
        <dbReference type="Pfam" id="PF26130"/>
    </source>
</evidence>
<evidence type="ECO:0000313" key="3">
    <source>
        <dbReference type="EMBL" id="RYR49908.1"/>
    </source>
</evidence>
<keyword evidence="4" id="KW-1185">Reference proteome</keyword>
<dbReference type="Pfam" id="PF26130">
    <property type="entry name" value="PB1-like"/>
    <property type="match status" value="1"/>
</dbReference>
<proteinExistence type="predicted"/>
<sequence length="296" mass="33722">MRGRDPLIYHESQELTKLSLNMSVFVIPVFNHGEKLVRANGKLHYLDGKVEKFPPMDIDFVNKKDLEELFKGLGYLTYKQIYWHDPTVIEFEDGLHVLYGDKEINNMCDFTMRNNLKEFHLYFEHGVDIPDVTDDEPVEEEMVSEDEDVLAVTDSSKSSSSSYDSYESAEDEAYNLPPPGYKTDSSEESVDVQSKKKKNGKSCSPNTMAKRRASRRYTGKRRRKHVLNREIENGPSSGDSWLGQGPGSGGCVGPYLEWENINPMQRQCFSSREGVLSPYNNFYSHMANAVDNLAST</sequence>
<dbReference type="InterPro" id="IPR058594">
    <property type="entry name" value="PB1-like_dom_pln"/>
</dbReference>
<dbReference type="EMBL" id="SDMP01000007">
    <property type="protein sequence ID" value="RYR49908.1"/>
    <property type="molecule type" value="Genomic_DNA"/>
</dbReference>
<dbReference type="Proteomes" id="UP000289738">
    <property type="component" value="Chromosome A07"/>
</dbReference>
<evidence type="ECO:0000256" key="1">
    <source>
        <dbReference type="SAM" id="MobiDB-lite"/>
    </source>
</evidence>